<reference evidence="3 4" key="1">
    <citation type="submission" date="2023-08" db="EMBL/GenBank/DDBJ databases">
        <title>Alcaligenaceae gen. nov., a novel taxon isolated from the sludge of Yixing Pesticide Factory.</title>
        <authorList>
            <person name="Ruan L."/>
        </authorList>
    </citation>
    <scope>NUCLEOTIDE SEQUENCE [LARGE SCALE GENOMIC DNA]</scope>
    <source>
        <strain evidence="3 4">LG-2</strain>
    </source>
</reference>
<evidence type="ECO:0000313" key="3">
    <source>
        <dbReference type="EMBL" id="MDR4125314.1"/>
    </source>
</evidence>
<evidence type="ECO:0000313" key="4">
    <source>
        <dbReference type="Proteomes" id="UP001232156"/>
    </source>
</evidence>
<dbReference type="InterPro" id="IPR017592">
    <property type="entry name" value="Pilus_assmbl_Flp-typ_CpaB"/>
</dbReference>
<dbReference type="EMBL" id="JAUZQE010000008">
    <property type="protein sequence ID" value="MDR4125314.1"/>
    <property type="molecule type" value="Genomic_DNA"/>
</dbReference>
<proteinExistence type="predicted"/>
<dbReference type="Pfam" id="PF16976">
    <property type="entry name" value="RcpC"/>
    <property type="match status" value="1"/>
</dbReference>
<keyword evidence="4" id="KW-1185">Reference proteome</keyword>
<feature type="domain" description="SAF" evidence="1">
    <location>
        <begin position="60"/>
        <end position="119"/>
    </location>
</feature>
<dbReference type="InterPro" id="IPR013974">
    <property type="entry name" value="SAF"/>
</dbReference>
<dbReference type="Pfam" id="PF08666">
    <property type="entry name" value="SAF"/>
    <property type="match status" value="1"/>
</dbReference>
<sequence length="327" mass="34911">MLRLSELLLRVWALRPGRTGMLLVLAIAAGLAAAWSARQHIHGHVLRLEASARKPVVARVVAALELPAGTRLQVEHLASRSFPADLAPSDSVDAAHYTRLLGMVLQTGLRAGDLILPAHGRIVQPSAFSSYLGEGRRAITMPVDAINSVSGLLQPGDLIDLYVSFDHQRRRITAPLLQGVLVLATGSQTQSLAEAPHLPQQGYSTVTLDASPEDAVKLVAARQNGSITAVLRHPDDDRPTRTAVRGDLASLLGVAQPVPQRSSRAPVLYGNRSVRTVPSLSPRQPAVRNPSGIFELPHEQQLASAWQKVLEAAGQAPDSGMAPVTMD</sequence>
<dbReference type="InterPro" id="IPR031571">
    <property type="entry name" value="RcpC_dom"/>
</dbReference>
<name>A0ABU1D4F9_9BURK</name>
<protein>
    <submittedName>
        <fullName evidence="3">Flp pilus assembly protein CpaB</fullName>
    </submittedName>
</protein>
<dbReference type="NCBIfam" id="TIGR03177">
    <property type="entry name" value="pilus_cpaB"/>
    <property type="match status" value="1"/>
</dbReference>
<evidence type="ECO:0000259" key="1">
    <source>
        <dbReference type="Pfam" id="PF08666"/>
    </source>
</evidence>
<feature type="domain" description="Flp pilus assembly protein RcpC/CpaB" evidence="2">
    <location>
        <begin position="128"/>
        <end position="232"/>
    </location>
</feature>
<gene>
    <name evidence="3" type="primary">cpaB</name>
    <name evidence="3" type="ORF">Q8947_04860</name>
</gene>
<evidence type="ECO:0000259" key="2">
    <source>
        <dbReference type="Pfam" id="PF16976"/>
    </source>
</evidence>
<dbReference type="CDD" id="cd11614">
    <property type="entry name" value="SAF_CpaB_FlgA_like"/>
    <property type="match status" value="1"/>
</dbReference>
<organism evidence="3 4">
    <name type="scientific">Yanghanlia caeni</name>
    <dbReference type="NCBI Taxonomy" id="3064283"/>
    <lineage>
        <taxon>Bacteria</taxon>
        <taxon>Pseudomonadati</taxon>
        <taxon>Pseudomonadota</taxon>
        <taxon>Betaproteobacteria</taxon>
        <taxon>Burkholderiales</taxon>
        <taxon>Alcaligenaceae</taxon>
        <taxon>Yanghanlia</taxon>
    </lineage>
</organism>
<dbReference type="Proteomes" id="UP001232156">
    <property type="component" value="Unassembled WGS sequence"/>
</dbReference>
<accession>A0ABU1D4F9</accession>
<comment type="caution">
    <text evidence="3">The sequence shown here is derived from an EMBL/GenBank/DDBJ whole genome shotgun (WGS) entry which is preliminary data.</text>
</comment>
<dbReference type="RefSeq" id="WP_165276735.1">
    <property type="nucleotide sequence ID" value="NZ_JAUZQE010000008.1"/>
</dbReference>